<comment type="caution">
    <text evidence="1">The sequence shown here is derived from an EMBL/GenBank/DDBJ whole genome shotgun (WGS) entry which is preliminary data.</text>
</comment>
<dbReference type="RefSeq" id="WP_372566902.1">
    <property type="nucleotide sequence ID" value="NZ_JBGOSP010000049.1"/>
</dbReference>
<accession>A0ABV4SX44</accession>
<proteinExistence type="predicted"/>
<organism evidence="1 2">
    <name type="scientific">Streptomyces aureus</name>
    <dbReference type="NCBI Taxonomy" id="193461"/>
    <lineage>
        <taxon>Bacteria</taxon>
        <taxon>Bacillati</taxon>
        <taxon>Actinomycetota</taxon>
        <taxon>Actinomycetes</taxon>
        <taxon>Kitasatosporales</taxon>
        <taxon>Streptomycetaceae</taxon>
        <taxon>Streptomyces</taxon>
    </lineage>
</organism>
<name>A0ABV4SX44_9ACTN</name>
<protein>
    <submittedName>
        <fullName evidence="1">Uncharacterized protein</fullName>
    </submittedName>
</protein>
<dbReference type="EMBL" id="JBGOSP010000049">
    <property type="protein sequence ID" value="MFA3843025.1"/>
    <property type="molecule type" value="Genomic_DNA"/>
</dbReference>
<evidence type="ECO:0000313" key="1">
    <source>
        <dbReference type="EMBL" id="MFA3843025.1"/>
    </source>
</evidence>
<evidence type="ECO:0000313" key="2">
    <source>
        <dbReference type="Proteomes" id="UP001571476"/>
    </source>
</evidence>
<gene>
    <name evidence="1" type="ORF">ACEG43_44025</name>
</gene>
<dbReference type="Proteomes" id="UP001571476">
    <property type="component" value="Unassembled WGS sequence"/>
</dbReference>
<reference evidence="1 2" key="1">
    <citation type="submission" date="2024-08" db="EMBL/GenBank/DDBJ databases">
        <title>Genome sequence of Streptomyces aureus CACIA-1.46HGO.</title>
        <authorList>
            <person name="Evangelista-Martinez Z."/>
        </authorList>
    </citation>
    <scope>NUCLEOTIDE SEQUENCE [LARGE SCALE GENOMIC DNA]</scope>
    <source>
        <strain evidence="1 2">CACIA-1.46HGO</strain>
    </source>
</reference>
<sequence>MAQRWFLPALCIPRERATALDELIVTSADAEHLPLRSRNRQDPDCSISYL</sequence>
<keyword evidence="2" id="KW-1185">Reference proteome</keyword>